<sequence length="106" mass="12121">ENISLPRKLPLTRTKSNAPSLDISDSQNIENIEGSCFRTLPPGYTSTPPPPLPTMWGQAPWTESHESNNLHRKLQRQLTLNPTCDPRLYQMRRKVGRLQFTTHNSI</sequence>
<feature type="region of interest" description="Disordered" evidence="1">
    <location>
        <begin position="1"/>
        <end position="25"/>
    </location>
</feature>
<name>A0A1B6CYX7_9HEMI</name>
<dbReference type="EMBL" id="GEDC01018753">
    <property type="protein sequence ID" value="JAS18545.1"/>
    <property type="molecule type" value="Transcribed_RNA"/>
</dbReference>
<feature type="non-terminal residue" evidence="2">
    <location>
        <position position="1"/>
    </location>
</feature>
<feature type="region of interest" description="Disordered" evidence="1">
    <location>
        <begin position="39"/>
        <end position="69"/>
    </location>
</feature>
<accession>A0A1B6CYX7</accession>
<organism evidence="2">
    <name type="scientific">Clastoptera arizonana</name>
    <name type="common">Arizona spittle bug</name>
    <dbReference type="NCBI Taxonomy" id="38151"/>
    <lineage>
        <taxon>Eukaryota</taxon>
        <taxon>Metazoa</taxon>
        <taxon>Ecdysozoa</taxon>
        <taxon>Arthropoda</taxon>
        <taxon>Hexapoda</taxon>
        <taxon>Insecta</taxon>
        <taxon>Pterygota</taxon>
        <taxon>Neoptera</taxon>
        <taxon>Paraneoptera</taxon>
        <taxon>Hemiptera</taxon>
        <taxon>Auchenorrhyncha</taxon>
        <taxon>Cercopoidea</taxon>
        <taxon>Clastopteridae</taxon>
        <taxon>Clastoptera</taxon>
    </lineage>
</organism>
<feature type="compositionally biased region" description="Polar residues" evidence="1">
    <location>
        <begin position="13"/>
        <end position="25"/>
    </location>
</feature>
<dbReference type="AlphaFoldDB" id="A0A1B6CYX7"/>
<protein>
    <submittedName>
        <fullName evidence="2">Uncharacterized protein</fullName>
    </submittedName>
</protein>
<reference evidence="2" key="1">
    <citation type="submission" date="2015-12" db="EMBL/GenBank/DDBJ databases">
        <title>De novo transcriptome assembly of four potential Pierce s Disease insect vectors from Arizona vineyards.</title>
        <authorList>
            <person name="Tassone E.E."/>
        </authorList>
    </citation>
    <scope>NUCLEOTIDE SEQUENCE</scope>
</reference>
<evidence type="ECO:0000256" key="1">
    <source>
        <dbReference type="SAM" id="MobiDB-lite"/>
    </source>
</evidence>
<proteinExistence type="predicted"/>
<gene>
    <name evidence="2" type="ORF">g.33494</name>
</gene>
<evidence type="ECO:0000313" key="2">
    <source>
        <dbReference type="EMBL" id="JAS18545.1"/>
    </source>
</evidence>